<organism evidence="10 11">
    <name type="scientific">Juglans regia</name>
    <name type="common">English walnut</name>
    <dbReference type="NCBI Taxonomy" id="51240"/>
    <lineage>
        <taxon>Eukaryota</taxon>
        <taxon>Viridiplantae</taxon>
        <taxon>Streptophyta</taxon>
        <taxon>Embryophyta</taxon>
        <taxon>Tracheophyta</taxon>
        <taxon>Spermatophyta</taxon>
        <taxon>Magnoliopsida</taxon>
        <taxon>eudicotyledons</taxon>
        <taxon>Gunneridae</taxon>
        <taxon>Pentapetalae</taxon>
        <taxon>rosids</taxon>
        <taxon>fabids</taxon>
        <taxon>Fagales</taxon>
        <taxon>Juglandaceae</taxon>
        <taxon>Juglans</taxon>
    </lineage>
</organism>
<dbReference type="InParanoid" id="A0A6P9ELT6"/>
<dbReference type="InterPro" id="IPR027806">
    <property type="entry name" value="HARBI1_dom"/>
</dbReference>
<evidence type="ECO:0000313" key="11">
    <source>
        <dbReference type="RefSeq" id="XP_035543622.1"/>
    </source>
</evidence>
<evidence type="ECO:0000256" key="5">
    <source>
        <dbReference type="ARBA" id="ARBA00022723"/>
    </source>
</evidence>
<reference evidence="11" key="1">
    <citation type="submission" date="2025-08" db="UniProtKB">
        <authorList>
            <consortium name="RefSeq"/>
        </authorList>
    </citation>
    <scope>IDENTIFICATION</scope>
    <source>
        <tissue evidence="11">Leaves</tissue>
    </source>
</reference>
<dbReference type="GeneID" id="118347699"/>
<evidence type="ECO:0000256" key="1">
    <source>
        <dbReference type="ARBA" id="ARBA00001968"/>
    </source>
</evidence>
<dbReference type="RefSeq" id="XP_035543622.1">
    <property type="nucleotide sequence ID" value="XM_035687729.1"/>
</dbReference>
<dbReference type="OrthoDB" id="1681765at2759"/>
<evidence type="ECO:0000259" key="8">
    <source>
        <dbReference type="Pfam" id="PF13359"/>
    </source>
</evidence>
<evidence type="ECO:0000256" key="3">
    <source>
        <dbReference type="ARBA" id="ARBA00006958"/>
    </source>
</evidence>
<dbReference type="PANTHER" id="PTHR22930:SF228">
    <property type="entry name" value="PROTEIN ALP1-LIKE"/>
    <property type="match status" value="1"/>
</dbReference>
<comment type="subcellular location">
    <subcellularLocation>
        <location evidence="2">Nucleus</location>
    </subcellularLocation>
</comment>
<dbReference type="InterPro" id="IPR045249">
    <property type="entry name" value="HARBI1-like"/>
</dbReference>
<evidence type="ECO:0000313" key="10">
    <source>
        <dbReference type="Proteomes" id="UP000235220"/>
    </source>
</evidence>
<keyword evidence="10" id="KW-1185">Reference proteome</keyword>
<comment type="similarity">
    <text evidence="3">Belongs to the HARBI1 family.</text>
</comment>
<dbReference type="Proteomes" id="UP000235220">
    <property type="component" value="Chromosome 2"/>
</dbReference>
<dbReference type="GO" id="GO:0004518">
    <property type="term" value="F:nuclease activity"/>
    <property type="evidence" value="ECO:0007669"/>
    <property type="project" value="UniProtKB-KW"/>
</dbReference>
<dbReference type="InterPro" id="IPR058353">
    <property type="entry name" value="DUF8040"/>
</dbReference>
<dbReference type="AlphaFoldDB" id="A0A6P9ELT6"/>
<comment type="cofactor">
    <cofactor evidence="1">
        <name>a divalent metal cation</name>
        <dbReference type="ChEBI" id="CHEBI:60240"/>
    </cofactor>
</comment>
<dbReference type="GO" id="GO:0005634">
    <property type="term" value="C:nucleus"/>
    <property type="evidence" value="ECO:0007669"/>
    <property type="project" value="UniProtKB-SubCell"/>
</dbReference>
<evidence type="ECO:0000256" key="7">
    <source>
        <dbReference type="ARBA" id="ARBA00023242"/>
    </source>
</evidence>
<evidence type="ECO:0000256" key="2">
    <source>
        <dbReference type="ARBA" id="ARBA00004123"/>
    </source>
</evidence>
<keyword evidence="6" id="KW-0378">Hydrolase</keyword>
<keyword evidence="7" id="KW-0539">Nucleus</keyword>
<name>A0A6P9ELT6_JUGRE</name>
<feature type="domain" description="DUF8040" evidence="9">
    <location>
        <begin position="27"/>
        <end position="119"/>
    </location>
</feature>
<accession>A0A6P9ELT6</accession>
<keyword evidence="4" id="KW-0540">Nuclease</keyword>
<evidence type="ECO:0000256" key="4">
    <source>
        <dbReference type="ARBA" id="ARBA00022722"/>
    </source>
</evidence>
<evidence type="ECO:0000256" key="6">
    <source>
        <dbReference type="ARBA" id="ARBA00022801"/>
    </source>
</evidence>
<dbReference type="PANTHER" id="PTHR22930">
    <property type="match status" value="1"/>
</dbReference>
<evidence type="ECO:0000259" key="9">
    <source>
        <dbReference type="Pfam" id="PF26138"/>
    </source>
</evidence>
<keyword evidence="5" id="KW-0479">Metal-binding</keyword>
<dbReference type="Pfam" id="PF13359">
    <property type="entry name" value="DDE_Tnp_4"/>
    <property type="match status" value="1"/>
</dbReference>
<dbReference type="GO" id="GO:0016787">
    <property type="term" value="F:hydrolase activity"/>
    <property type="evidence" value="ECO:0007669"/>
    <property type="project" value="UniProtKB-KW"/>
</dbReference>
<dbReference type="GO" id="GO:0046872">
    <property type="term" value="F:metal ion binding"/>
    <property type="evidence" value="ECO:0007669"/>
    <property type="project" value="UniProtKB-KW"/>
</dbReference>
<protein>
    <submittedName>
        <fullName evidence="11">Uncharacterized protein LOC118347699</fullName>
    </submittedName>
</protein>
<dbReference type="Pfam" id="PF26138">
    <property type="entry name" value="DUF8040"/>
    <property type="match status" value="1"/>
</dbReference>
<gene>
    <name evidence="11" type="primary">LOC118347699</name>
</gene>
<dbReference type="KEGG" id="jre:118347699"/>
<feature type="domain" description="DDE Tnp4" evidence="8">
    <location>
        <begin position="145"/>
        <end position="201"/>
    </location>
</feature>
<proteinExistence type="inferred from homology"/>
<sequence>MFMLTIAAAEESALPMFERMPEHNIGLRGCDYIIAILNGHLNNCWNLFWMEIYAFEALCNTLRANEYLTSTREVSVEKALAMFAYTVAHAKVQRITADRFQHSTETVNQHVYAVMLALCNIAPDVIAPTHILRWHLIFKKCIGAIDGTYIDAFVPVEATNAYLSRHQQVSQNVLVACDFNMKFTFIYAGWEGTAHDARLFMDALSRPGIDFPLPPEGQTVEDNPEYLLHMPDMSSASAQAMARDYRNKYVGT</sequence>